<dbReference type="InterPro" id="IPR021135">
    <property type="entry name" value="PEP_COase"/>
</dbReference>
<dbReference type="InParanoid" id="F8ABM2"/>
<dbReference type="Pfam" id="PF00311">
    <property type="entry name" value="PEPcase"/>
    <property type="match status" value="1"/>
</dbReference>
<evidence type="ECO:0000256" key="1">
    <source>
        <dbReference type="ARBA" id="ARBA00003670"/>
    </source>
</evidence>
<organism evidence="3 4">
    <name type="scientific">Thermodesulfatator indicus (strain DSM 15286 / JCM 11887 / CIR29812)</name>
    <dbReference type="NCBI Taxonomy" id="667014"/>
    <lineage>
        <taxon>Bacteria</taxon>
        <taxon>Pseudomonadati</taxon>
        <taxon>Thermodesulfobacteriota</taxon>
        <taxon>Thermodesulfobacteria</taxon>
        <taxon>Thermodesulfobacteriales</taxon>
        <taxon>Thermodesulfatatoraceae</taxon>
        <taxon>Thermodesulfatator</taxon>
    </lineage>
</organism>
<dbReference type="PANTHER" id="PTHR30523">
    <property type="entry name" value="PHOSPHOENOLPYRUVATE CARBOXYLASE"/>
    <property type="match status" value="1"/>
</dbReference>
<dbReference type="InterPro" id="IPR015813">
    <property type="entry name" value="Pyrv/PenolPyrv_kinase-like_dom"/>
</dbReference>
<name>F8ABM2_THEID</name>
<dbReference type="GO" id="GO:0006099">
    <property type="term" value="P:tricarboxylic acid cycle"/>
    <property type="evidence" value="ECO:0007669"/>
    <property type="project" value="InterPro"/>
</dbReference>
<dbReference type="PRINTS" id="PR00150">
    <property type="entry name" value="PEPCARBXLASE"/>
</dbReference>
<dbReference type="SUPFAM" id="SSF51621">
    <property type="entry name" value="Phosphoenolpyruvate/pyruvate domain"/>
    <property type="match status" value="1"/>
</dbReference>
<protein>
    <recommendedName>
        <fullName evidence="2">Phosphoenolpyruvate carboxylase</fullName>
    </recommendedName>
</protein>
<evidence type="ECO:0000313" key="4">
    <source>
        <dbReference type="Proteomes" id="UP000006793"/>
    </source>
</evidence>
<dbReference type="PATRIC" id="fig|667014.3.peg.1815"/>
<dbReference type="GO" id="GO:0015977">
    <property type="term" value="P:carbon fixation"/>
    <property type="evidence" value="ECO:0007669"/>
    <property type="project" value="InterPro"/>
</dbReference>
<proteinExistence type="predicted"/>
<dbReference type="eggNOG" id="COG2352">
    <property type="taxonomic scope" value="Bacteria"/>
</dbReference>
<dbReference type="OrthoDB" id="9758461at2"/>
<dbReference type="PANTHER" id="PTHR30523:SF6">
    <property type="entry name" value="PHOSPHOENOLPYRUVATE CARBOXYLASE"/>
    <property type="match status" value="1"/>
</dbReference>
<sequence length="1008" mass="115679">MLRDIFQNLLAEEKELFPSNNLLFKPIDRETNILDLYEDLKIHLKHFRSVTDENPFANPILLLAINLTRRLEKGEVTFSALEQLVQFLDTKAYVVRAERMGQYVGERDPLKNLKLIENFIKKIPGLDDNDWEVFAAQVSSEFFGIVITAHPTFALRFDLLRALSDLASGRNNDGVPLNKEQIKQLLVKALHTEHLPEPNISLDKEHALALEAISNLKKAILLLYDLVFKVAREHFPDKWWEIHPRLITVASWVGYDLDGRRDIDWAKSFTFRLEERKLALTRYQQQFQDILGLCSDSEGSKALREVLAEALGAVTQNLEGIDEEIDVFRRLSENKLESIEDLRRVSQKMYKGLSRRLTKPSVLISWIDEAIAKAKDYPELLHRLCVLRAEVDNFGLGGSHIHVRLNSKQIHNAIRTLIGLETDPEDPSAKKTYLKALDRLLAEVSPVTINFGSLLAERTTAKRLFMLVAQMAKYIDAETPIRFLIAETESSFTPIAALYFAKLFNVEEIVDISPLLETPRALIRGARIIDEMLNDYYYRNYVLLRGRLCVQTGFSDAGRHLGQTAAGFIIENFRRRLAKILDKQKLNDIELVIFNTHGESIGRGAHPASFEARFNYLMSPRSRKELLRVGINLKEEVSFQGGDGYVYLLNPCLALAVLTRIFEFLEKSLKVSDDDPYYQEWDYVFEFFTTIQQFNERLMQDSDYALLLNDYGRNFLFPTGSRPVKRQFEIEKSLLTAAEIRAIPHNAVLHQLGLLAIPMGGVGQAIGKNPEMFLHLERRSSRFKLVVSMAEYALSFSDFYAFLGYINVLDPGFWLMLSAKADNSLHAEELRQVANALENKDYFVKFSKIGRLFGRDLLLFTEVLQIIHSIRGNRPGVLYERDGLWMDERVRDYLEILHAVRLAIICNIFTLAVQIPDFSPQRGTTREEVIERLLCLEVEEAVKVLKDIFPLLEHSSNAEDFGEKATYQSEQYLGYFQEHQNIFIPLESLYRLIKRITGGVTHIIGSFG</sequence>
<accession>F8ABM2</accession>
<reference evidence="3 4" key="2">
    <citation type="journal article" date="2012" name="Stand. Genomic Sci.">
        <title>Complete genome sequence of the thermophilic sulfate-reducing ocean bacterium Thermodesulfatator indicus type strain (CIR29812(T)).</title>
        <authorList>
            <person name="Anderson I."/>
            <person name="Saunders E."/>
            <person name="Lapidus A."/>
            <person name="Nolan M."/>
            <person name="Lucas S."/>
            <person name="Tice H."/>
            <person name="Del Rio T.G."/>
            <person name="Cheng J.F."/>
            <person name="Han C."/>
            <person name="Tapia R."/>
            <person name="Goodwin L.A."/>
            <person name="Pitluck S."/>
            <person name="Liolios K."/>
            <person name="Mavromatis K."/>
            <person name="Pagani I."/>
            <person name="Ivanova N."/>
            <person name="Mikhailova N."/>
            <person name="Pati A."/>
            <person name="Chen A."/>
            <person name="Palaniappan K."/>
            <person name="Land M."/>
            <person name="Hauser L."/>
            <person name="Jeffries C.D."/>
            <person name="Chang Y.J."/>
            <person name="Brambilla E.M."/>
            <person name="Rohde M."/>
            <person name="Spring S."/>
            <person name="Goker M."/>
            <person name="Detter J.C."/>
            <person name="Woyke T."/>
            <person name="Bristow J."/>
            <person name="Eisen J.A."/>
            <person name="Markowitz V."/>
            <person name="Hugenholtz P."/>
            <person name="Kyrpides N.C."/>
            <person name="Klenk H.P."/>
        </authorList>
    </citation>
    <scope>NUCLEOTIDE SEQUENCE [LARGE SCALE GENOMIC DNA]</scope>
    <source>
        <strain evidence="4">DSM 15286 / JCM 11887 / CIR29812</strain>
    </source>
</reference>
<dbReference type="FunCoup" id="F8ABM2">
    <property type="interactions" value="256"/>
</dbReference>
<dbReference type="KEGG" id="tid:Thein_1767"/>
<dbReference type="RefSeq" id="WP_013908362.1">
    <property type="nucleotide sequence ID" value="NC_015681.1"/>
</dbReference>
<gene>
    <name evidence="3" type="ordered locus">Thein_1767</name>
</gene>
<evidence type="ECO:0000313" key="3">
    <source>
        <dbReference type="EMBL" id="AEH45623.1"/>
    </source>
</evidence>
<keyword evidence="4" id="KW-1185">Reference proteome</keyword>
<dbReference type="GO" id="GO:0005829">
    <property type="term" value="C:cytosol"/>
    <property type="evidence" value="ECO:0007669"/>
    <property type="project" value="TreeGrafter"/>
</dbReference>
<dbReference type="Proteomes" id="UP000006793">
    <property type="component" value="Chromosome"/>
</dbReference>
<dbReference type="GO" id="GO:0008964">
    <property type="term" value="F:phosphoenolpyruvate carboxylase activity"/>
    <property type="evidence" value="ECO:0007669"/>
    <property type="project" value="InterPro"/>
</dbReference>
<evidence type="ECO:0000256" key="2">
    <source>
        <dbReference type="ARBA" id="ARBA00022419"/>
    </source>
</evidence>
<dbReference type="HOGENOM" id="CLU_314918_0_0_0"/>
<dbReference type="PaxDb" id="667014-Thein_1767"/>
<reference evidence="4" key="1">
    <citation type="submission" date="2011-04" db="EMBL/GenBank/DDBJ databases">
        <title>The complete genome of Thermodesulfatator indicus DSM 15286.</title>
        <authorList>
            <person name="Lucas S."/>
            <person name="Copeland A."/>
            <person name="Lapidus A."/>
            <person name="Bruce D."/>
            <person name="Goodwin L."/>
            <person name="Pitluck S."/>
            <person name="Peters L."/>
            <person name="Kyrpides N."/>
            <person name="Mavromatis K."/>
            <person name="Pagani I."/>
            <person name="Ivanova N."/>
            <person name="Saunders L."/>
            <person name="Detter J.C."/>
            <person name="Tapia R."/>
            <person name="Han C."/>
            <person name="Land M."/>
            <person name="Hauser L."/>
            <person name="Markowitz V."/>
            <person name="Cheng J.-F."/>
            <person name="Hugenholtz P."/>
            <person name="Woyke T."/>
            <person name="Wu D."/>
            <person name="Spring S."/>
            <person name="Schroeder M."/>
            <person name="Brambilla E."/>
            <person name="Klenk H.-P."/>
            <person name="Eisen J.A."/>
        </authorList>
    </citation>
    <scope>NUCLEOTIDE SEQUENCE [LARGE SCALE GENOMIC DNA]</scope>
    <source>
        <strain evidence="4">DSM 15286 / JCM 11887 / CIR29812</strain>
    </source>
</reference>
<comment type="function">
    <text evidence="1">Forms oxaloacetate, a four-carbon dicarboxylic acid source for the tricarboxylic acid cycle.</text>
</comment>
<dbReference type="AlphaFoldDB" id="F8ABM2"/>
<dbReference type="STRING" id="667014.Thein_1767"/>
<dbReference type="EMBL" id="CP002683">
    <property type="protein sequence ID" value="AEH45623.1"/>
    <property type="molecule type" value="Genomic_DNA"/>
</dbReference>